<dbReference type="OrthoDB" id="3222453at2759"/>
<protein>
    <submittedName>
        <fullName evidence="1">Uncharacterized protein</fullName>
    </submittedName>
</protein>
<dbReference type="AlphaFoldDB" id="A0A9P5MQ29"/>
<sequence>MPWQSGDRRVSIHRVQLLYGNGGSRCTGSRPRARDDVDIFVKRATLTSSDSLSSPMSHFDIYRDQLASLSRGLALWDPKPVKKYYDKVSIGDVGYLHEGTFIRMFNVTLPSEDPLNKKLGVSPEFYEPLDCGPFTDTFERDFSKDDPSSRCVTAETNAGYQKASSPEQTEGVTYKCKGRGALLSLPRGGTNKDVIRTKAFEDYIRDHVVSWYTWAQNNKLGVGKMEDLILVSGCTMVTSWAAATFVDSIMDAKISLASRLDKGETSFVWSNKQGPVMFHDGQFNPGKKPQTTQDAADATTTQDQCVFIKGFRAKKRTFFGIKHLRAAAGPRSDDPDNRRDDDIQVTRVPGASKYRDPLIGILDYIVEKCPDDTIAIAHDDDLQLIEDVEALTADAIGRFLREKQIPLLVENGAAILKDPRDNDESPVSDEKKATFYAAAELNNQSHLSYTPC</sequence>
<proteinExistence type="predicted"/>
<dbReference type="Proteomes" id="UP000759537">
    <property type="component" value="Unassembled WGS sequence"/>
</dbReference>
<evidence type="ECO:0000313" key="1">
    <source>
        <dbReference type="EMBL" id="KAF8474353.1"/>
    </source>
</evidence>
<dbReference type="EMBL" id="WHVB01000017">
    <property type="protein sequence ID" value="KAF8474353.1"/>
    <property type="molecule type" value="Genomic_DNA"/>
</dbReference>
<evidence type="ECO:0000313" key="2">
    <source>
        <dbReference type="Proteomes" id="UP000759537"/>
    </source>
</evidence>
<comment type="caution">
    <text evidence="1">The sequence shown here is derived from an EMBL/GenBank/DDBJ whole genome shotgun (WGS) entry which is preliminary data.</text>
</comment>
<reference evidence="1" key="1">
    <citation type="submission" date="2019-10" db="EMBL/GenBank/DDBJ databases">
        <authorList>
            <consortium name="DOE Joint Genome Institute"/>
            <person name="Kuo A."/>
            <person name="Miyauchi S."/>
            <person name="Kiss E."/>
            <person name="Drula E."/>
            <person name="Kohler A."/>
            <person name="Sanchez-Garcia M."/>
            <person name="Andreopoulos B."/>
            <person name="Barry K.W."/>
            <person name="Bonito G."/>
            <person name="Buee M."/>
            <person name="Carver A."/>
            <person name="Chen C."/>
            <person name="Cichocki N."/>
            <person name="Clum A."/>
            <person name="Culley D."/>
            <person name="Crous P.W."/>
            <person name="Fauchery L."/>
            <person name="Girlanda M."/>
            <person name="Hayes R."/>
            <person name="Keri Z."/>
            <person name="LaButti K."/>
            <person name="Lipzen A."/>
            <person name="Lombard V."/>
            <person name="Magnuson J."/>
            <person name="Maillard F."/>
            <person name="Morin E."/>
            <person name="Murat C."/>
            <person name="Nolan M."/>
            <person name="Ohm R."/>
            <person name="Pangilinan J."/>
            <person name="Pereira M."/>
            <person name="Perotto S."/>
            <person name="Peter M."/>
            <person name="Riley R."/>
            <person name="Sitrit Y."/>
            <person name="Stielow B."/>
            <person name="Szollosi G."/>
            <person name="Zifcakova L."/>
            <person name="Stursova M."/>
            <person name="Spatafora J.W."/>
            <person name="Tedersoo L."/>
            <person name="Vaario L.-M."/>
            <person name="Yamada A."/>
            <person name="Yan M."/>
            <person name="Wang P."/>
            <person name="Xu J."/>
            <person name="Bruns T."/>
            <person name="Baldrian P."/>
            <person name="Vilgalys R."/>
            <person name="Henrissat B."/>
            <person name="Grigoriev I.V."/>
            <person name="Hibbett D."/>
            <person name="Nagy L.G."/>
            <person name="Martin F.M."/>
        </authorList>
    </citation>
    <scope>NUCLEOTIDE SEQUENCE</scope>
    <source>
        <strain evidence="1">Prilba</strain>
    </source>
</reference>
<accession>A0A9P5MQ29</accession>
<keyword evidence="2" id="KW-1185">Reference proteome</keyword>
<gene>
    <name evidence="1" type="ORF">DFH94DRAFT_126102</name>
</gene>
<name>A0A9P5MQ29_9AGAM</name>
<organism evidence="1 2">
    <name type="scientific">Russula ochroleuca</name>
    <dbReference type="NCBI Taxonomy" id="152965"/>
    <lineage>
        <taxon>Eukaryota</taxon>
        <taxon>Fungi</taxon>
        <taxon>Dikarya</taxon>
        <taxon>Basidiomycota</taxon>
        <taxon>Agaricomycotina</taxon>
        <taxon>Agaricomycetes</taxon>
        <taxon>Russulales</taxon>
        <taxon>Russulaceae</taxon>
        <taxon>Russula</taxon>
    </lineage>
</organism>
<reference evidence="1" key="2">
    <citation type="journal article" date="2020" name="Nat. Commun.">
        <title>Large-scale genome sequencing of mycorrhizal fungi provides insights into the early evolution of symbiotic traits.</title>
        <authorList>
            <person name="Miyauchi S."/>
            <person name="Kiss E."/>
            <person name="Kuo A."/>
            <person name="Drula E."/>
            <person name="Kohler A."/>
            <person name="Sanchez-Garcia M."/>
            <person name="Morin E."/>
            <person name="Andreopoulos B."/>
            <person name="Barry K.W."/>
            <person name="Bonito G."/>
            <person name="Buee M."/>
            <person name="Carver A."/>
            <person name="Chen C."/>
            <person name="Cichocki N."/>
            <person name="Clum A."/>
            <person name="Culley D."/>
            <person name="Crous P.W."/>
            <person name="Fauchery L."/>
            <person name="Girlanda M."/>
            <person name="Hayes R.D."/>
            <person name="Keri Z."/>
            <person name="LaButti K."/>
            <person name="Lipzen A."/>
            <person name="Lombard V."/>
            <person name="Magnuson J."/>
            <person name="Maillard F."/>
            <person name="Murat C."/>
            <person name="Nolan M."/>
            <person name="Ohm R.A."/>
            <person name="Pangilinan J."/>
            <person name="Pereira M.F."/>
            <person name="Perotto S."/>
            <person name="Peter M."/>
            <person name="Pfister S."/>
            <person name="Riley R."/>
            <person name="Sitrit Y."/>
            <person name="Stielow J.B."/>
            <person name="Szollosi G."/>
            <person name="Zifcakova L."/>
            <person name="Stursova M."/>
            <person name="Spatafora J.W."/>
            <person name="Tedersoo L."/>
            <person name="Vaario L.M."/>
            <person name="Yamada A."/>
            <person name="Yan M."/>
            <person name="Wang P."/>
            <person name="Xu J."/>
            <person name="Bruns T."/>
            <person name="Baldrian P."/>
            <person name="Vilgalys R."/>
            <person name="Dunand C."/>
            <person name="Henrissat B."/>
            <person name="Grigoriev I.V."/>
            <person name="Hibbett D."/>
            <person name="Nagy L.G."/>
            <person name="Martin F.M."/>
        </authorList>
    </citation>
    <scope>NUCLEOTIDE SEQUENCE</scope>
    <source>
        <strain evidence="1">Prilba</strain>
    </source>
</reference>